<protein>
    <submittedName>
        <fullName evidence="3">Uncharacterized protein</fullName>
    </submittedName>
</protein>
<proteinExistence type="predicted"/>
<accession>A0ABR2L5J0</accession>
<evidence type="ECO:0000256" key="1">
    <source>
        <dbReference type="SAM" id="Coils"/>
    </source>
</evidence>
<comment type="caution">
    <text evidence="3">The sequence shown here is derived from an EMBL/GenBank/DDBJ whole genome shotgun (WGS) entry which is preliminary data.</text>
</comment>
<reference evidence="3 4" key="1">
    <citation type="submission" date="2024-04" db="EMBL/GenBank/DDBJ databases">
        <title>Tritrichomonas musculus Genome.</title>
        <authorList>
            <person name="Alves-Ferreira E."/>
            <person name="Grigg M."/>
            <person name="Lorenzi H."/>
            <person name="Galac M."/>
        </authorList>
    </citation>
    <scope>NUCLEOTIDE SEQUENCE [LARGE SCALE GENOMIC DNA]</scope>
    <source>
        <strain evidence="3 4">EAF2021</strain>
    </source>
</reference>
<feature type="compositionally biased region" description="Basic and acidic residues" evidence="2">
    <location>
        <begin position="10"/>
        <end position="20"/>
    </location>
</feature>
<name>A0ABR2L5J0_9EUKA</name>
<feature type="region of interest" description="Disordered" evidence="2">
    <location>
        <begin position="1"/>
        <end position="20"/>
    </location>
</feature>
<dbReference type="EMBL" id="JAPFFF010000001">
    <property type="protein sequence ID" value="KAK8898612.1"/>
    <property type="molecule type" value="Genomic_DNA"/>
</dbReference>
<keyword evidence="4" id="KW-1185">Reference proteome</keyword>
<organism evidence="3 4">
    <name type="scientific">Tritrichomonas musculus</name>
    <dbReference type="NCBI Taxonomy" id="1915356"/>
    <lineage>
        <taxon>Eukaryota</taxon>
        <taxon>Metamonada</taxon>
        <taxon>Parabasalia</taxon>
        <taxon>Tritrichomonadida</taxon>
        <taxon>Tritrichomonadidae</taxon>
        <taxon>Tritrichomonas</taxon>
    </lineage>
</organism>
<feature type="coiled-coil region" evidence="1">
    <location>
        <begin position="21"/>
        <end position="62"/>
    </location>
</feature>
<dbReference type="Proteomes" id="UP001470230">
    <property type="component" value="Unassembled WGS sequence"/>
</dbReference>
<evidence type="ECO:0000313" key="3">
    <source>
        <dbReference type="EMBL" id="KAK8898612.1"/>
    </source>
</evidence>
<sequence length="125" mass="14897">MNSNKTQLFEAHKKYNENETLRKQKQRENLLKNQRKHVENENLKLRNDINKLESSIKIEELNNKPDNSIKSENDVLSVEENNDMHIDMNNIPNQLTDINGIVDIIGTWRERSKIEKKRQFMHVCL</sequence>
<gene>
    <name evidence="3" type="ORF">M9Y10_000904</name>
</gene>
<evidence type="ECO:0000313" key="4">
    <source>
        <dbReference type="Proteomes" id="UP001470230"/>
    </source>
</evidence>
<evidence type="ECO:0000256" key="2">
    <source>
        <dbReference type="SAM" id="MobiDB-lite"/>
    </source>
</evidence>
<keyword evidence="1" id="KW-0175">Coiled coil</keyword>